<dbReference type="Proteomes" id="UP000834106">
    <property type="component" value="Chromosome 5"/>
</dbReference>
<evidence type="ECO:0000256" key="2">
    <source>
        <dbReference type="PROSITE-ProRule" id="PRU00708"/>
    </source>
</evidence>
<evidence type="ECO:0008006" key="5">
    <source>
        <dbReference type="Google" id="ProtNLM"/>
    </source>
</evidence>
<dbReference type="NCBIfam" id="TIGR00756">
    <property type="entry name" value="PPR"/>
    <property type="match status" value="1"/>
</dbReference>
<protein>
    <recommendedName>
        <fullName evidence="5">Pentatricopeptide repeat-containing protein</fullName>
    </recommendedName>
</protein>
<proteinExistence type="predicted"/>
<evidence type="ECO:0000256" key="1">
    <source>
        <dbReference type="ARBA" id="ARBA00022737"/>
    </source>
</evidence>
<dbReference type="EMBL" id="OU503040">
    <property type="protein sequence ID" value="CAI9761377.1"/>
    <property type="molecule type" value="Genomic_DNA"/>
</dbReference>
<keyword evidence="1" id="KW-0677">Repeat</keyword>
<reference evidence="3" key="1">
    <citation type="submission" date="2023-05" db="EMBL/GenBank/DDBJ databases">
        <authorList>
            <person name="Huff M."/>
        </authorList>
    </citation>
    <scope>NUCLEOTIDE SEQUENCE</scope>
</reference>
<dbReference type="PANTHER" id="PTHR24015:SF1693">
    <property type="entry name" value="DYW DOMAIN-CONTAINING PROTEIN"/>
    <property type="match status" value="1"/>
</dbReference>
<dbReference type="Pfam" id="PF13041">
    <property type="entry name" value="PPR_2"/>
    <property type="match status" value="1"/>
</dbReference>
<gene>
    <name evidence="3" type="ORF">FPE_LOCUS8807</name>
</gene>
<feature type="repeat" description="PPR" evidence="2">
    <location>
        <begin position="81"/>
        <end position="111"/>
    </location>
</feature>
<keyword evidence="4" id="KW-1185">Reference proteome</keyword>
<dbReference type="PROSITE" id="PS51375">
    <property type="entry name" value="PPR"/>
    <property type="match status" value="1"/>
</dbReference>
<dbReference type="SUPFAM" id="SSF52799">
    <property type="entry name" value="(Phosphotyrosine protein) phosphatases II"/>
    <property type="match status" value="1"/>
</dbReference>
<dbReference type="InterPro" id="IPR046960">
    <property type="entry name" value="PPR_At4g14850-like_plant"/>
</dbReference>
<name>A0AAD1Z6G9_9LAMI</name>
<dbReference type="Gene3D" id="1.25.40.10">
    <property type="entry name" value="Tetratricopeptide repeat domain"/>
    <property type="match status" value="1"/>
</dbReference>
<dbReference type="Pfam" id="PF01535">
    <property type="entry name" value="PPR"/>
    <property type="match status" value="1"/>
</dbReference>
<organism evidence="3 4">
    <name type="scientific">Fraxinus pennsylvanica</name>
    <dbReference type="NCBI Taxonomy" id="56036"/>
    <lineage>
        <taxon>Eukaryota</taxon>
        <taxon>Viridiplantae</taxon>
        <taxon>Streptophyta</taxon>
        <taxon>Embryophyta</taxon>
        <taxon>Tracheophyta</taxon>
        <taxon>Spermatophyta</taxon>
        <taxon>Magnoliopsida</taxon>
        <taxon>eudicotyledons</taxon>
        <taxon>Gunneridae</taxon>
        <taxon>Pentapetalae</taxon>
        <taxon>asterids</taxon>
        <taxon>lamiids</taxon>
        <taxon>Lamiales</taxon>
        <taxon>Oleaceae</taxon>
        <taxon>Oleeae</taxon>
        <taxon>Fraxinus</taxon>
    </lineage>
</organism>
<dbReference type="InterPro" id="IPR002885">
    <property type="entry name" value="PPR_rpt"/>
</dbReference>
<dbReference type="AlphaFoldDB" id="A0AAD1Z6G9"/>
<dbReference type="InterPro" id="IPR029021">
    <property type="entry name" value="Prot-tyrosine_phosphatase-like"/>
</dbReference>
<accession>A0AAD1Z6G9</accession>
<evidence type="ECO:0000313" key="3">
    <source>
        <dbReference type="EMBL" id="CAI9761377.1"/>
    </source>
</evidence>
<dbReference type="GO" id="GO:0003723">
    <property type="term" value="F:RNA binding"/>
    <property type="evidence" value="ECO:0007669"/>
    <property type="project" value="InterPro"/>
</dbReference>
<sequence length="222" mass="25448">MLIVNRNSNISLRPDNYTFPLLFKTCARLVLLYMGHEILGHVQKMGYDCDIFVHNTLIHFLVSCGELDAAGKVFGENSMRDLVSWNSLVNGYVESGKVKDALRMYKKMERERDVNPDEVIMIGMVSASAQLEDLRLGKEFHQYIREKGLNMSIPIASALMDISNFIRYSIQFLSVQASEIPLYLFLLVLHIQYPEWPDHGVPKDTTFFILVIHVFVKMLAEA</sequence>
<dbReference type="GO" id="GO:0009451">
    <property type="term" value="P:RNA modification"/>
    <property type="evidence" value="ECO:0007669"/>
    <property type="project" value="InterPro"/>
</dbReference>
<dbReference type="PANTHER" id="PTHR24015">
    <property type="entry name" value="OS07G0578800 PROTEIN-RELATED"/>
    <property type="match status" value="1"/>
</dbReference>
<dbReference type="GO" id="GO:0005739">
    <property type="term" value="C:mitochondrion"/>
    <property type="evidence" value="ECO:0007669"/>
    <property type="project" value="TreeGrafter"/>
</dbReference>
<evidence type="ECO:0000313" key="4">
    <source>
        <dbReference type="Proteomes" id="UP000834106"/>
    </source>
</evidence>
<dbReference type="InterPro" id="IPR011990">
    <property type="entry name" value="TPR-like_helical_dom_sf"/>
</dbReference>
<dbReference type="FunFam" id="1.25.40.10:FF:000396">
    <property type="entry name" value="Pentatricopeptide repeat-containing protein At2g36730"/>
    <property type="match status" value="1"/>
</dbReference>